<evidence type="ECO:0000259" key="3">
    <source>
        <dbReference type="Pfam" id="PF00501"/>
    </source>
</evidence>
<comment type="similarity">
    <text evidence="1">Belongs to the ATP-dependent AMP-binding enzyme family.</text>
</comment>
<dbReference type="InterPro" id="IPR045851">
    <property type="entry name" value="AMP-bd_C_sf"/>
</dbReference>
<dbReference type="SUPFAM" id="SSF56801">
    <property type="entry name" value="Acetyl-CoA synthetase-like"/>
    <property type="match status" value="1"/>
</dbReference>
<evidence type="ECO:0000256" key="1">
    <source>
        <dbReference type="ARBA" id="ARBA00006432"/>
    </source>
</evidence>
<gene>
    <name evidence="5" type="primary">lcfB_14</name>
    <name evidence="5" type="ORF">LMG26411_04573</name>
</gene>
<dbReference type="Proteomes" id="UP000672657">
    <property type="component" value="Unassembled WGS sequence"/>
</dbReference>
<evidence type="ECO:0000259" key="4">
    <source>
        <dbReference type="Pfam" id="PF13193"/>
    </source>
</evidence>
<dbReference type="InterPro" id="IPR020845">
    <property type="entry name" value="AMP-binding_CS"/>
</dbReference>
<proteinExistence type="inferred from homology"/>
<name>A0ABN7Q8E2_9BURK</name>
<sequence length="500" mass="54662">MHGHKEAIICEGRRLSFRELEASTNRIARGLRSAGVQVGDRVVVYLPNGVEFVQAFIAAIKAGALAVPVNLPLSAPEIAHILGDATPKAAFICGTTQTTFARAASGLPAVVRIGTDQHCDADLRMDELAAEGDDSPLDVPHDAIDCMVGYTSGTTGRAKGVVLTQSNYLYVNGYLNGWHWGLTGDDRHLCTTPLAHRTGMARLMNVIFHGSTLVIMPRFDAAEATRLMRQERITVLGMVPTVGRMLLDEVESSPESFSSVRVALVTGEAFPLDVKKRLYAALPNVRFYSFYAMTEAGAIAGLDSSEQLTYPSSVGRIWPGVEVKLVDNRGFEVATGEGGEIWVRSGPPGLYSTMREYFRRPEDTAKTLHDGWVATGDMGRFDAEGYLYLMDRKKDMILSGGYNIYSKEVESAIQEYPGIRDVAVIGVPDSMFGEAVAAYVEAEEGVEMSAQAVIDHCRELIAGYKKPKYVFFVKTLPRNSTGKVLKTALREQYRVEHPGH</sequence>
<dbReference type="InterPro" id="IPR000873">
    <property type="entry name" value="AMP-dep_synth/lig_dom"/>
</dbReference>
<comment type="caution">
    <text evidence="5">The sequence shown here is derived from an EMBL/GenBank/DDBJ whole genome shotgun (WGS) entry which is preliminary data.</text>
</comment>
<dbReference type="Gene3D" id="3.30.300.30">
    <property type="match status" value="1"/>
</dbReference>
<keyword evidence="6" id="KW-1185">Reference proteome</keyword>
<dbReference type="PANTHER" id="PTHR43201:SF5">
    <property type="entry name" value="MEDIUM-CHAIN ACYL-COA LIGASE ACSF2, MITOCHONDRIAL"/>
    <property type="match status" value="1"/>
</dbReference>
<dbReference type="Pfam" id="PF00501">
    <property type="entry name" value="AMP-binding"/>
    <property type="match status" value="1"/>
</dbReference>
<dbReference type="EC" id="6.2.1.3" evidence="5"/>
<feature type="domain" description="AMP-binding enzyme C-terminal" evidence="4">
    <location>
        <begin position="408"/>
        <end position="483"/>
    </location>
</feature>
<evidence type="ECO:0000313" key="5">
    <source>
        <dbReference type="EMBL" id="CAG2154186.1"/>
    </source>
</evidence>
<dbReference type="PROSITE" id="PS00455">
    <property type="entry name" value="AMP_BINDING"/>
    <property type="match status" value="1"/>
</dbReference>
<dbReference type="PANTHER" id="PTHR43201">
    <property type="entry name" value="ACYL-COA SYNTHETASE"/>
    <property type="match status" value="1"/>
</dbReference>
<dbReference type="InterPro" id="IPR025110">
    <property type="entry name" value="AMP-bd_C"/>
</dbReference>
<dbReference type="GO" id="GO:0004467">
    <property type="term" value="F:long-chain fatty acid-CoA ligase activity"/>
    <property type="evidence" value="ECO:0007669"/>
    <property type="project" value="UniProtKB-EC"/>
</dbReference>
<evidence type="ECO:0000313" key="6">
    <source>
        <dbReference type="Proteomes" id="UP000672657"/>
    </source>
</evidence>
<keyword evidence="2 5" id="KW-0436">Ligase</keyword>
<dbReference type="Pfam" id="PF13193">
    <property type="entry name" value="AMP-binding_C"/>
    <property type="match status" value="1"/>
</dbReference>
<evidence type="ECO:0000256" key="2">
    <source>
        <dbReference type="ARBA" id="ARBA00022598"/>
    </source>
</evidence>
<reference evidence="5 6" key="1">
    <citation type="submission" date="2021-03" db="EMBL/GenBank/DDBJ databases">
        <authorList>
            <person name="Peeters C."/>
        </authorList>
    </citation>
    <scope>NUCLEOTIDE SEQUENCE [LARGE SCALE GENOMIC DNA]</scope>
    <source>
        <strain evidence="5 6">LMG 26411</strain>
    </source>
</reference>
<organism evidence="5 6">
    <name type="scientific">Cupriavidus numazuensis</name>
    <dbReference type="NCBI Taxonomy" id="221992"/>
    <lineage>
        <taxon>Bacteria</taxon>
        <taxon>Pseudomonadati</taxon>
        <taxon>Pseudomonadota</taxon>
        <taxon>Betaproteobacteria</taxon>
        <taxon>Burkholderiales</taxon>
        <taxon>Burkholderiaceae</taxon>
        <taxon>Cupriavidus</taxon>
    </lineage>
</organism>
<dbReference type="EMBL" id="CAJPVI010000030">
    <property type="protein sequence ID" value="CAG2154186.1"/>
    <property type="molecule type" value="Genomic_DNA"/>
</dbReference>
<feature type="domain" description="AMP-dependent synthetase/ligase" evidence="3">
    <location>
        <begin position="2"/>
        <end position="357"/>
    </location>
</feature>
<dbReference type="InterPro" id="IPR042099">
    <property type="entry name" value="ANL_N_sf"/>
</dbReference>
<accession>A0ABN7Q8E2</accession>
<protein>
    <submittedName>
        <fullName evidence="5">Long-chain-fatty-acid--CoA ligase</fullName>
        <ecNumber evidence="5">6.2.1.3</ecNumber>
    </submittedName>
</protein>
<dbReference type="Gene3D" id="3.40.50.12780">
    <property type="entry name" value="N-terminal domain of ligase-like"/>
    <property type="match status" value="1"/>
</dbReference>